<accession>I2BFU3</accession>
<dbReference type="EMBL" id="JQ724856">
    <property type="protein sequence ID" value="AFJ52396.1"/>
    <property type="molecule type" value="Genomic_DNA"/>
</dbReference>
<dbReference type="RefSeq" id="YP_006347704.1">
    <property type="nucleotide sequence ID" value="NC_017940.1"/>
</dbReference>
<dbReference type="Proteomes" id="UP000149504">
    <property type="component" value="Segment"/>
</dbReference>
<proteinExistence type="predicted"/>
<evidence type="ECO:0000313" key="5">
    <source>
        <dbReference type="Proteomes" id="UP000149128"/>
    </source>
</evidence>
<protein>
    <submittedName>
        <fullName evidence="1">Uncharacterized protein</fullName>
    </submittedName>
</protein>
<evidence type="ECO:0000313" key="6">
    <source>
        <dbReference type="Proteomes" id="UP000149504"/>
    </source>
</evidence>
<evidence type="ECO:0000313" key="4">
    <source>
        <dbReference type="Proteomes" id="UP000118593"/>
    </source>
</evidence>
<reference evidence="1 4" key="1">
    <citation type="journal article" date="2012" name="J. Virol.">
        <title>Complete genome sequence of European sheatfish virus.</title>
        <authorList>
            <person name="Lopez-Bueno A."/>
            <person name="Mavian C."/>
            <person name="Alcami A."/>
            <person name="Alejo A."/>
        </authorList>
    </citation>
    <scope>NUCLEOTIDE SEQUENCE [LARGE SCALE GENOMIC DNA]</scope>
    <source>
        <strain evidence="1">Valdeolmos</strain>
    </source>
</reference>
<sequence>MAFMPHLSYAKMAIQGDWIVSECLKAARPVNIPHSVPVTRACTRWIFGGDLLGCDELLSDPDRKYGCMTALCSFLDSLPEGRKAVVAVRTEEYAEYLMSVLPEKVCVETFYRLLQTWDEDVLMIFPMGVSTICTDGYAMKRKLSQHGRHKSVLFEPSDRVVSEMASNTLHLTAHGLKETCRRICADLYKTATGKF</sequence>
<name>I2BFU3_9VIRU</name>
<reference evidence="5 6" key="2">
    <citation type="submission" date="2015-11" db="EMBL/GenBank/DDBJ databases">
        <authorList>
            <person name="Horvath B."/>
        </authorList>
    </citation>
    <scope>NUCLEOTIDE SEQUENCE [LARGE SCALE GENOMIC DNA]</scope>
</reference>
<reference evidence="2" key="3">
    <citation type="journal article" date="2016" name="Infect. Genet. Evol.">
        <title>Whole genome sequencing and phylogenetic characterization of brown bullhead (Ameiurus nebulosus) origin ranavirus strains from independent disease outbreaks.</title>
        <authorList>
            <person name="Feher E."/>
            <person name="Doszpoly A."/>
            <person name="Horvath B."/>
            <person name="Marton S."/>
            <person name="Forro B."/>
            <person name="Farkas S.L."/>
            <person name="Banyai K."/>
            <person name="Juhasz T."/>
        </authorList>
    </citation>
    <scope>NUCLEOTIDE SEQUENCE</scope>
    <source>
        <strain evidence="2">13051/2012</strain>
        <strain evidence="3">14612/2012</strain>
    </source>
</reference>
<dbReference type="KEGG" id="vg:12977882"/>
<dbReference type="EMBL" id="KT989884">
    <property type="protein sequence ID" value="AMZ04942.1"/>
    <property type="molecule type" value="Genomic_DNA"/>
</dbReference>
<evidence type="ECO:0000313" key="1">
    <source>
        <dbReference type="EMBL" id="AFJ52396.1"/>
    </source>
</evidence>
<gene>
    <name evidence="1" type="primary">111L</name>
</gene>
<dbReference type="EMBL" id="KT989885">
    <property type="protein sequence ID" value="AMZ05078.1"/>
    <property type="molecule type" value="Genomic_DNA"/>
</dbReference>
<dbReference type="Proteomes" id="UP000149128">
    <property type="component" value="Segment"/>
</dbReference>
<dbReference type="GeneID" id="12977882"/>
<dbReference type="Proteomes" id="UP000118593">
    <property type="component" value="Segment"/>
</dbReference>
<evidence type="ECO:0000313" key="3">
    <source>
        <dbReference type="EMBL" id="AMZ05078.1"/>
    </source>
</evidence>
<organism evidence="1 4">
    <name type="scientific">European catfish virus</name>
    <dbReference type="NCBI Taxonomy" id="84739"/>
    <lineage>
        <taxon>Viruses</taxon>
        <taxon>Varidnaviria</taxon>
        <taxon>Bamfordvirae</taxon>
        <taxon>Nucleocytoviricota</taxon>
        <taxon>Megaviricetes</taxon>
        <taxon>Pimascovirales</taxon>
        <taxon>Pimascovirales incertae sedis</taxon>
        <taxon>Iridoviridae</taxon>
        <taxon>Alphairidovirinae</taxon>
        <taxon>Ranavirus</taxon>
        <taxon>Ranavirus perca1</taxon>
        <taxon>Epizootic haematopoietic necrosis virus</taxon>
    </lineage>
</organism>
<evidence type="ECO:0000313" key="2">
    <source>
        <dbReference type="EMBL" id="AMZ04942.1"/>
    </source>
</evidence>